<dbReference type="Gene3D" id="3.40.50.720">
    <property type="entry name" value="NAD(P)-binding Rossmann-like Domain"/>
    <property type="match status" value="1"/>
</dbReference>
<accession>A0A9W7FJQ2</accession>
<dbReference type="InterPro" id="IPR036291">
    <property type="entry name" value="NAD(P)-bd_dom_sf"/>
</dbReference>
<evidence type="ECO:0000313" key="4">
    <source>
        <dbReference type="Proteomes" id="UP001165122"/>
    </source>
</evidence>
<evidence type="ECO:0000313" key="3">
    <source>
        <dbReference type="EMBL" id="GMI13306.1"/>
    </source>
</evidence>
<dbReference type="PROSITE" id="PS50404">
    <property type="entry name" value="GST_NTER"/>
    <property type="match status" value="2"/>
</dbReference>
<dbReference type="SUPFAM" id="SSF51735">
    <property type="entry name" value="NAD(P)-binding Rossmann-fold domains"/>
    <property type="match status" value="1"/>
</dbReference>
<sequence length="528" mass="57376">MVLLICLVAFDQLVTADSYKLLVLGGSGYVGRQVCKEAVAKGWEVTSLSRRGENPLPGSSLDKVSFVAGDAADMELLLRLAGEADAVVHSIGLLLDSESGLGNLNFLTSGSRSVPGDKATYDSEMKDTALNLLEALKMTKRDSSRPYVFVSAAEVGWEDNKAGTRLEDLMREKDFFLPRYLDAKRAVEKELVSESEDAGVRPIIARPSFMYDATKLDILPLLPVWFLGHKLNIGDGAFSIPLRVETAGSGIVQIMDDGSVKGVVSSSDILAAAPLAAIRRPDGVDTLTSGIASIARIPFGTNVAPELTSGSGERPPASSIRIYEFEDDAGCPFCRRVREIATHLDLEYTAVPCGQGSRHREYVKKAAESIGNSSPTFPYMEDEAAGVKLFESEDIMNHLISTYGGGAGLPKPAEYFLPSTIITGWVPTLMRLFKGGKVVESVVEEPDEPLVLWNYEGNQFCRLVREAMVELDLTYVVKSIGKGSPRREELRELAGTTVAPFFEDLNTGKKMGDSADIVEYLFRTYSSK</sequence>
<evidence type="ECO:0000259" key="2">
    <source>
        <dbReference type="PROSITE" id="PS50404"/>
    </source>
</evidence>
<dbReference type="PROSITE" id="PS51354">
    <property type="entry name" value="GLUTAREDOXIN_2"/>
    <property type="match status" value="1"/>
</dbReference>
<feature type="domain" description="GST N-terminal" evidence="2">
    <location>
        <begin position="448"/>
        <end position="528"/>
    </location>
</feature>
<organism evidence="3 4">
    <name type="scientific">Triparma laevis f. longispina</name>
    <dbReference type="NCBI Taxonomy" id="1714387"/>
    <lineage>
        <taxon>Eukaryota</taxon>
        <taxon>Sar</taxon>
        <taxon>Stramenopiles</taxon>
        <taxon>Ochrophyta</taxon>
        <taxon>Bolidophyceae</taxon>
        <taxon>Parmales</taxon>
        <taxon>Triparmaceae</taxon>
        <taxon>Triparma</taxon>
    </lineage>
</organism>
<dbReference type="PANTHER" id="PTHR45288">
    <property type="entry name" value="THIOREDOXIN FAMILY PROTEIN"/>
    <property type="match status" value="1"/>
</dbReference>
<dbReference type="Pfam" id="PF13460">
    <property type="entry name" value="NAD_binding_10"/>
    <property type="match status" value="1"/>
</dbReference>
<dbReference type="SUPFAM" id="SSF52833">
    <property type="entry name" value="Thioredoxin-like"/>
    <property type="match status" value="2"/>
</dbReference>
<dbReference type="AlphaFoldDB" id="A0A9W7FJQ2"/>
<evidence type="ECO:0000256" key="1">
    <source>
        <dbReference type="SAM" id="SignalP"/>
    </source>
</evidence>
<dbReference type="Gene3D" id="3.40.30.10">
    <property type="entry name" value="Glutaredoxin"/>
    <property type="match status" value="2"/>
</dbReference>
<comment type="caution">
    <text evidence="3">The sequence shown here is derived from an EMBL/GenBank/DDBJ whole genome shotgun (WGS) entry which is preliminary data.</text>
</comment>
<name>A0A9W7FJQ2_9STRA</name>
<dbReference type="Pfam" id="PF13417">
    <property type="entry name" value="GST_N_3"/>
    <property type="match status" value="2"/>
</dbReference>
<reference evidence="4" key="1">
    <citation type="journal article" date="2023" name="Commun. Biol.">
        <title>Genome analysis of Parmales, the sister group of diatoms, reveals the evolutionary specialization of diatoms from phago-mixotrophs to photoautotrophs.</title>
        <authorList>
            <person name="Ban H."/>
            <person name="Sato S."/>
            <person name="Yoshikawa S."/>
            <person name="Yamada K."/>
            <person name="Nakamura Y."/>
            <person name="Ichinomiya M."/>
            <person name="Sato N."/>
            <person name="Blanc-Mathieu R."/>
            <person name="Endo H."/>
            <person name="Kuwata A."/>
            <person name="Ogata H."/>
        </authorList>
    </citation>
    <scope>NUCLEOTIDE SEQUENCE [LARGE SCALE GENOMIC DNA]</scope>
    <source>
        <strain evidence="4">NIES 3700</strain>
    </source>
</reference>
<dbReference type="GO" id="GO:0009507">
    <property type="term" value="C:chloroplast"/>
    <property type="evidence" value="ECO:0007669"/>
    <property type="project" value="TreeGrafter"/>
</dbReference>
<feature type="signal peptide" evidence="1">
    <location>
        <begin position="1"/>
        <end position="16"/>
    </location>
</feature>
<feature type="chain" id="PRO_5040963449" description="GST N-terminal domain-containing protein" evidence="1">
    <location>
        <begin position="17"/>
        <end position="528"/>
    </location>
</feature>
<dbReference type="InterPro" id="IPR016040">
    <property type="entry name" value="NAD(P)-bd_dom"/>
</dbReference>
<dbReference type="PANTHER" id="PTHR45288:SF2">
    <property type="entry name" value="THIOREDOXIN FAMILY PROTEIN"/>
    <property type="match status" value="1"/>
</dbReference>
<gene>
    <name evidence="3" type="ORF">TrLO_g11463</name>
</gene>
<dbReference type="Proteomes" id="UP001165122">
    <property type="component" value="Unassembled WGS sequence"/>
</dbReference>
<dbReference type="InterPro" id="IPR036249">
    <property type="entry name" value="Thioredoxin-like_sf"/>
</dbReference>
<proteinExistence type="predicted"/>
<feature type="domain" description="GST N-terminal" evidence="2">
    <location>
        <begin position="321"/>
        <end position="407"/>
    </location>
</feature>
<keyword evidence="4" id="KW-1185">Reference proteome</keyword>
<dbReference type="OrthoDB" id="10259101at2759"/>
<keyword evidence="1" id="KW-0732">Signal</keyword>
<dbReference type="EMBL" id="BRXW01000189">
    <property type="protein sequence ID" value="GMI13306.1"/>
    <property type="molecule type" value="Genomic_DNA"/>
</dbReference>
<dbReference type="InterPro" id="IPR004045">
    <property type="entry name" value="Glutathione_S-Trfase_N"/>
</dbReference>
<protein>
    <recommendedName>
        <fullName evidence="2">GST N-terminal domain-containing protein</fullName>
    </recommendedName>
</protein>